<feature type="transmembrane region" description="Helical" evidence="1">
    <location>
        <begin position="9"/>
        <end position="30"/>
    </location>
</feature>
<accession>A0ABW5WW38</accession>
<dbReference type="Proteomes" id="UP001597519">
    <property type="component" value="Unassembled WGS sequence"/>
</dbReference>
<keyword evidence="1" id="KW-1133">Transmembrane helix</keyword>
<sequence>MTKTIFLRITLWMIVGVALLFSTLLGVQIITAENQLLIEMYIAAAVFWIDVLLAIWIALILHKMLRLIDKKEIFTETTLHLLHTIQKLTLSISIVSIGLMPLFVKAAHLDDAPGLVLFGLGILSIPFAVFVFVSVLKELMHQAVNIQKENELTI</sequence>
<feature type="transmembrane region" description="Helical" evidence="1">
    <location>
        <begin position="115"/>
        <end position="136"/>
    </location>
</feature>
<dbReference type="RefSeq" id="WP_377771775.1">
    <property type="nucleotide sequence ID" value="NZ_JBHUOQ010000001.1"/>
</dbReference>
<dbReference type="InterPro" id="IPR021354">
    <property type="entry name" value="DUF2975"/>
</dbReference>
<keyword evidence="3" id="KW-1185">Reference proteome</keyword>
<comment type="caution">
    <text evidence="2">The sequence shown here is derived from an EMBL/GenBank/DDBJ whole genome shotgun (WGS) entry which is preliminary data.</text>
</comment>
<feature type="transmembrane region" description="Helical" evidence="1">
    <location>
        <begin position="36"/>
        <end position="61"/>
    </location>
</feature>
<evidence type="ECO:0000313" key="2">
    <source>
        <dbReference type="EMBL" id="MFD2829619.1"/>
    </source>
</evidence>
<reference evidence="3" key="1">
    <citation type="journal article" date="2019" name="Int. J. Syst. Evol. Microbiol.">
        <title>The Global Catalogue of Microorganisms (GCM) 10K type strain sequencing project: providing services to taxonomists for standard genome sequencing and annotation.</title>
        <authorList>
            <consortium name="The Broad Institute Genomics Platform"/>
            <consortium name="The Broad Institute Genome Sequencing Center for Infectious Disease"/>
            <person name="Wu L."/>
            <person name="Ma J."/>
        </authorList>
    </citation>
    <scope>NUCLEOTIDE SEQUENCE [LARGE SCALE GENOMIC DNA]</scope>
    <source>
        <strain evidence="3">KCTC 33575</strain>
    </source>
</reference>
<dbReference type="EMBL" id="JBHUOQ010000001">
    <property type="protein sequence ID" value="MFD2829619.1"/>
    <property type="molecule type" value="Genomic_DNA"/>
</dbReference>
<feature type="transmembrane region" description="Helical" evidence="1">
    <location>
        <begin position="88"/>
        <end position="109"/>
    </location>
</feature>
<keyword evidence="1" id="KW-0472">Membrane</keyword>
<gene>
    <name evidence="2" type="ORF">ACFSX4_04005</name>
</gene>
<evidence type="ECO:0000313" key="3">
    <source>
        <dbReference type="Proteomes" id="UP001597519"/>
    </source>
</evidence>
<proteinExistence type="predicted"/>
<protein>
    <submittedName>
        <fullName evidence="2">DUF2975 domain-containing protein</fullName>
    </submittedName>
</protein>
<keyword evidence="1" id="KW-0812">Transmembrane</keyword>
<dbReference type="Pfam" id="PF11188">
    <property type="entry name" value="DUF2975"/>
    <property type="match status" value="1"/>
</dbReference>
<evidence type="ECO:0000256" key="1">
    <source>
        <dbReference type="SAM" id="Phobius"/>
    </source>
</evidence>
<name>A0ABW5WW38_9STAP</name>
<organism evidence="2 3">
    <name type="scientific">Corticicoccus populi</name>
    <dbReference type="NCBI Taxonomy" id="1812821"/>
    <lineage>
        <taxon>Bacteria</taxon>
        <taxon>Bacillati</taxon>
        <taxon>Bacillota</taxon>
        <taxon>Bacilli</taxon>
        <taxon>Bacillales</taxon>
        <taxon>Staphylococcaceae</taxon>
        <taxon>Corticicoccus</taxon>
    </lineage>
</organism>